<sequence length="99" mass="11234">MKNEKSFFETIIDAISWLKIVASPTILGIGIGYACQYYLNSDFLFGFFVIAGIVLGIYWANKVSKKYGATDFISKVDASPDIDEYVKNKKFEKILELFL</sequence>
<accession>A0A644SN85</accession>
<keyword evidence="1" id="KW-1133">Transmembrane helix</keyword>
<dbReference type="EMBL" id="VSSQ01000002">
    <property type="protein sequence ID" value="MPL56056.1"/>
    <property type="molecule type" value="Genomic_DNA"/>
</dbReference>
<evidence type="ECO:0000256" key="1">
    <source>
        <dbReference type="SAM" id="Phobius"/>
    </source>
</evidence>
<organism evidence="2">
    <name type="scientific">bioreactor metagenome</name>
    <dbReference type="NCBI Taxonomy" id="1076179"/>
    <lineage>
        <taxon>unclassified sequences</taxon>
        <taxon>metagenomes</taxon>
        <taxon>ecological metagenomes</taxon>
    </lineage>
</organism>
<name>A0A644SN85_9ZZZZ</name>
<dbReference type="AlphaFoldDB" id="A0A644SN85"/>
<protein>
    <submittedName>
        <fullName evidence="2">Uncharacterized protein</fullName>
    </submittedName>
</protein>
<comment type="caution">
    <text evidence="2">The sequence shown here is derived from an EMBL/GenBank/DDBJ whole genome shotgun (WGS) entry which is preliminary data.</text>
</comment>
<gene>
    <name evidence="2" type="ORF">SDC9_01538</name>
</gene>
<keyword evidence="1" id="KW-0472">Membrane</keyword>
<proteinExistence type="predicted"/>
<feature type="transmembrane region" description="Helical" evidence="1">
    <location>
        <begin position="12"/>
        <end position="31"/>
    </location>
</feature>
<keyword evidence="1" id="KW-0812">Transmembrane</keyword>
<dbReference type="PROSITE" id="PS51257">
    <property type="entry name" value="PROKAR_LIPOPROTEIN"/>
    <property type="match status" value="1"/>
</dbReference>
<reference evidence="2" key="1">
    <citation type="submission" date="2019-08" db="EMBL/GenBank/DDBJ databases">
        <authorList>
            <person name="Kucharzyk K."/>
            <person name="Murdoch R.W."/>
            <person name="Higgins S."/>
            <person name="Loffler F."/>
        </authorList>
    </citation>
    <scope>NUCLEOTIDE SEQUENCE</scope>
</reference>
<feature type="transmembrane region" description="Helical" evidence="1">
    <location>
        <begin position="43"/>
        <end position="60"/>
    </location>
</feature>
<evidence type="ECO:0000313" key="2">
    <source>
        <dbReference type="EMBL" id="MPL56056.1"/>
    </source>
</evidence>